<organism evidence="9 10">
    <name type="scientific">Rhizobium wenxiniae</name>
    <dbReference type="NCBI Taxonomy" id="1737357"/>
    <lineage>
        <taxon>Bacteria</taxon>
        <taxon>Pseudomonadati</taxon>
        <taxon>Pseudomonadota</taxon>
        <taxon>Alphaproteobacteria</taxon>
        <taxon>Hyphomicrobiales</taxon>
        <taxon>Rhizobiaceae</taxon>
        <taxon>Rhizobium/Agrobacterium group</taxon>
        <taxon>Rhizobium</taxon>
    </lineage>
</organism>
<keyword evidence="4 7" id="KW-0812">Transmembrane</keyword>
<dbReference type="PANTHER" id="PTHR30193:SF37">
    <property type="entry name" value="INNER MEMBRANE ABC TRANSPORTER PERMEASE PROTEIN YCJO"/>
    <property type="match status" value="1"/>
</dbReference>
<evidence type="ECO:0000256" key="4">
    <source>
        <dbReference type="ARBA" id="ARBA00022692"/>
    </source>
</evidence>
<gene>
    <name evidence="9" type="ORF">HNQ72_003643</name>
</gene>
<dbReference type="PANTHER" id="PTHR30193">
    <property type="entry name" value="ABC TRANSPORTER PERMEASE PROTEIN"/>
    <property type="match status" value="1"/>
</dbReference>
<evidence type="ECO:0000256" key="1">
    <source>
        <dbReference type="ARBA" id="ARBA00004651"/>
    </source>
</evidence>
<evidence type="ECO:0000256" key="7">
    <source>
        <dbReference type="RuleBase" id="RU363032"/>
    </source>
</evidence>
<dbReference type="RefSeq" id="WP_183993830.1">
    <property type="nucleotide sequence ID" value="NZ_BMHW01000012.1"/>
</dbReference>
<keyword evidence="10" id="KW-1185">Reference proteome</keyword>
<dbReference type="Gene3D" id="1.10.3720.10">
    <property type="entry name" value="MetI-like"/>
    <property type="match status" value="1"/>
</dbReference>
<comment type="caution">
    <text evidence="9">The sequence shown here is derived from an EMBL/GenBank/DDBJ whole genome shotgun (WGS) entry which is preliminary data.</text>
</comment>
<evidence type="ECO:0000256" key="6">
    <source>
        <dbReference type="ARBA" id="ARBA00023136"/>
    </source>
</evidence>
<accession>A0A7W9Y869</accession>
<proteinExistence type="inferred from homology"/>
<dbReference type="Proteomes" id="UP000547879">
    <property type="component" value="Unassembled WGS sequence"/>
</dbReference>
<comment type="subcellular location">
    <subcellularLocation>
        <location evidence="1 7">Cell membrane</location>
        <topology evidence="1 7">Multi-pass membrane protein</topology>
    </subcellularLocation>
</comment>
<evidence type="ECO:0000313" key="9">
    <source>
        <dbReference type="EMBL" id="MBB6163802.1"/>
    </source>
</evidence>
<dbReference type="AlphaFoldDB" id="A0A7W9Y869"/>
<feature type="transmembrane region" description="Helical" evidence="7">
    <location>
        <begin position="111"/>
        <end position="131"/>
    </location>
</feature>
<dbReference type="EMBL" id="JACHEG010000004">
    <property type="protein sequence ID" value="MBB6163802.1"/>
    <property type="molecule type" value="Genomic_DNA"/>
</dbReference>
<feature type="transmembrane region" description="Helical" evidence="7">
    <location>
        <begin position="268"/>
        <end position="290"/>
    </location>
</feature>
<evidence type="ECO:0000259" key="8">
    <source>
        <dbReference type="PROSITE" id="PS50928"/>
    </source>
</evidence>
<feature type="transmembrane region" description="Helical" evidence="7">
    <location>
        <begin position="205"/>
        <end position="227"/>
    </location>
</feature>
<dbReference type="GO" id="GO:0005886">
    <property type="term" value="C:plasma membrane"/>
    <property type="evidence" value="ECO:0007669"/>
    <property type="project" value="UniProtKB-SubCell"/>
</dbReference>
<keyword evidence="5 7" id="KW-1133">Transmembrane helix</keyword>
<evidence type="ECO:0000256" key="2">
    <source>
        <dbReference type="ARBA" id="ARBA00022448"/>
    </source>
</evidence>
<feature type="domain" description="ABC transmembrane type-1" evidence="8">
    <location>
        <begin position="74"/>
        <end position="286"/>
    </location>
</feature>
<comment type="similarity">
    <text evidence="7">Belongs to the binding-protein-dependent transport system permease family.</text>
</comment>
<keyword evidence="6 7" id="KW-0472">Membrane</keyword>
<keyword evidence="2 7" id="KW-0813">Transport</keyword>
<feature type="transmembrane region" description="Helical" evidence="7">
    <location>
        <begin position="14"/>
        <end position="43"/>
    </location>
</feature>
<feature type="transmembrane region" description="Helical" evidence="7">
    <location>
        <begin position="78"/>
        <end position="99"/>
    </location>
</feature>
<dbReference type="InterPro" id="IPR000515">
    <property type="entry name" value="MetI-like"/>
</dbReference>
<evidence type="ECO:0000256" key="3">
    <source>
        <dbReference type="ARBA" id="ARBA00022475"/>
    </source>
</evidence>
<dbReference type="PROSITE" id="PS50928">
    <property type="entry name" value="ABC_TM1"/>
    <property type="match status" value="1"/>
</dbReference>
<reference evidence="9 10" key="1">
    <citation type="submission" date="2020-08" db="EMBL/GenBank/DDBJ databases">
        <title>Genomic Encyclopedia of Type Strains, Phase IV (KMG-IV): sequencing the most valuable type-strain genomes for metagenomic binning, comparative biology and taxonomic classification.</title>
        <authorList>
            <person name="Goeker M."/>
        </authorList>
    </citation>
    <scope>NUCLEOTIDE SEQUENCE [LARGE SCALE GENOMIC DNA]</scope>
    <source>
        <strain evidence="9 10">DSM 100734</strain>
    </source>
</reference>
<dbReference type="SUPFAM" id="SSF161098">
    <property type="entry name" value="MetI-like"/>
    <property type="match status" value="1"/>
</dbReference>
<evidence type="ECO:0000313" key="10">
    <source>
        <dbReference type="Proteomes" id="UP000547879"/>
    </source>
</evidence>
<dbReference type="GO" id="GO:0055085">
    <property type="term" value="P:transmembrane transport"/>
    <property type="evidence" value="ECO:0007669"/>
    <property type="project" value="InterPro"/>
</dbReference>
<dbReference type="CDD" id="cd06261">
    <property type="entry name" value="TM_PBP2"/>
    <property type="match status" value="1"/>
</dbReference>
<sequence length="297" mass="33319">MDQIALYQRRRQSLYGWMLAAPALILLTIFALIPTVTTLWASFYSKGTVRRPSAFNGLDNYTSLIHDPAFWTVVWNNALYAGITIPFSIAIALAMALWANASIPLRGVVRGAYFTPTMLPMIAAANIWLFFYTPGLGVIDSITGLFGLPPVNWLGQPQTALWSVIVVTIWKEAGFFMIFYLAALQTIPPDFKEASAIEGAGRFTYARRVLIPLLMPTTAFVFINALINSVKLIDHLFILTKGGPNNATKLILYWIWEMAFAYFDRPHAAAMTVLILLFLGAVAIFQFRVLDKRIHYR</sequence>
<keyword evidence="3" id="KW-1003">Cell membrane</keyword>
<evidence type="ECO:0000256" key="5">
    <source>
        <dbReference type="ARBA" id="ARBA00022989"/>
    </source>
</evidence>
<dbReference type="InterPro" id="IPR035906">
    <property type="entry name" value="MetI-like_sf"/>
</dbReference>
<dbReference type="Pfam" id="PF00528">
    <property type="entry name" value="BPD_transp_1"/>
    <property type="match status" value="1"/>
</dbReference>
<dbReference type="InterPro" id="IPR051393">
    <property type="entry name" value="ABC_transporter_permease"/>
</dbReference>
<protein>
    <submittedName>
        <fullName evidence="9">sn-glycerol 3-phosphate transport system permease protein</fullName>
    </submittedName>
</protein>
<name>A0A7W9Y869_9HYPH</name>
<feature type="transmembrane region" description="Helical" evidence="7">
    <location>
        <begin position="160"/>
        <end position="184"/>
    </location>
</feature>